<gene>
    <name evidence="2" type="ORF">AQJ67_44165</name>
</gene>
<keyword evidence="3" id="KW-1185">Reference proteome</keyword>
<evidence type="ECO:0000313" key="2">
    <source>
        <dbReference type="EMBL" id="KUN90406.1"/>
    </source>
</evidence>
<proteinExistence type="predicted"/>
<dbReference type="Proteomes" id="UP000053429">
    <property type="component" value="Unassembled WGS sequence"/>
</dbReference>
<reference evidence="2 3" key="1">
    <citation type="submission" date="2015-10" db="EMBL/GenBank/DDBJ databases">
        <title>Draft genome sequence of Streptomyces caeruleatus NRRL B-24802, type strain for the species Streptomyces caeruleatus.</title>
        <authorList>
            <person name="Ruckert C."/>
            <person name="Winkler A."/>
            <person name="Kalinowski J."/>
            <person name="Kampfer P."/>
            <person name="Glaeser S."/>
        </authorList>
    </citation>
    <scope>NUCLEOTIDE SEQUENCE [LARGE SCALE GENOMIC DNA]</scope>
    <source>
        <strain evidence="2 3">NRRL B-24802</strain>
    </source>
</reference>
<feature type="region of interest" description="Disordered" evidence="1">
    <location>
        <begin position="79"/>
        <end position="123"/>
    </location>
</feature>
<evidence type="ECO:0000313" key="3">
    <source>
        <dbReference type="Proteomes" id="UP000053429"/>
    </source>
</evidence>
<dbReference type="EMBL" id="LMWY01000083">
    <property type="protein sequence ID" value="KUN90406.1"/>
    <property type="molecule type" value="Genomic_DNA"/>
</dbReference>
<dbReference type="AlphaFoldDB" id="A0A124I5M3"/>
<feature type="compositionally biased region" description="Basic and acidic residues" evidence="1">
    <location>
        <begin position="87"/>
        <end position="121"/>
    </location>
</feature>
<comment type="caution">
    <text evidence="2">The sequence shown here is derived from an EMBL/GenBank/DDBJ whole genome shotgun (WGS) entry which is preliminary data.</text>
</comment>
<evidence type="ECO:0000256" key="1">
    <source>
        <dbReference type="SAM" id="MobiDB-lite"/>
    </source>
</evidence>
<dbReference type="STRING" id="661399.AQJ67_44165"/>
<protein>
    <submittedName>
        <fullName evidence="2">Uncharacterized protein</fullName>
    </submittedName>
</protein>
<accession>A0A124I5M3</accession>
<name>A0A124I5M3_9ACTN</name>
<sequence length="196" mass="22139">MSGKNYAVLEVHEQVDGKTEVHYVIDTSISPGAYYHQDHSEPHLGEWMRQVESLEPGKYKAVNLYTEFEPCGDRTGTGGANCSDYLSYDRERDDDTPRARRNEDRNKRPAELKENPPKSDLRISYGIGYRAGEMGNEAKAAAKEYASETERTAAIEKGKKADNAERKRVKGITDEQMVQYRGEWLRVWQTAAGGTS</sequence>
<organism evidence="2 3">
    <name type="scientific">Streptomyces caeruleatus</name>
    <dbReference type="NCBI Taxonomy" id="661399"/>
    <lineage>
        <taxon>Bacteria</taxon>
        <taxon>Bacillati</taxon>
        <taxon>Actinomycetota</taxon>
        <taxon>Actinomycetes</taxon>
        <taxon>Kitasatosporales</taxon>
        <taxon>Streptomycetaceae</taxon>
        <taxon>Streptomyces</taxon>
    </lineage>
</organism>